<dbReference type="AlphaFoldDB" id="A0A2W5T9N3"/>
<organism evidence="2 3">
    <name type="scientific">Acinetobacter johnsonii</name>
    <dbReference type="NCBI Taxonomy" id="40214"/>
    <lineage>
        <taxon>Bacteria</taxon>
        <taxon>Pseudomonadati</taxon>
        <taxon>Pseudomonadota</taxon>
        <taxon>Gammaproteobacteria</taxon>
        <taxon>Moraxellales</taxon>
        <taxon>Moraxellaceae</taxon>
        <taxon>Acinetobacter</taxon>
    </lineage>
</organism>
<protein>
    <recommendedName>
        <fullName evidence="1">Phage tail fibre protein N-terminal domain-containing protein</fullName>
    </recommendedName>
</protein>
<accession>A0A2W5T9N3</accession>
<sequence length="307" mass="33372">MPSKYYLTLTNYGSDLIAQAHESTPLNLKNLVIGDANGVPYDPLTAIDRTHLVNQKASVLIQNLEKVENVVRVTATVGANIGGFNIHEIGLTDETGQLVYIGNYHGGYKSLFEDGAGGELSFSIDIKGEAANKINLTIDPNIITATQAWVARNYVKVIDVIDNLTSEDADKPVSAKQAKHLQDHKLDKDENAVSASKLETARMINGIEFDGTQDINLPTLGTRSPVDVTALRALNTVYTNTDPTPRFVFIFGGRSNSARNEIIVDGVIVSEIQAANNYYDSSTMVGVVNPGKEYEVTGSDISRWVEQ</sequence>
<name>A0A2W5T9N3_ACIJO</name>
<dbReference type="InterPro" id="IPR022225">
    <property type="entry name" value="Phage_tail_fibre_N"/>
</dbReference>
<dbReference type="Proteomes" id="UP000249282">
    <property type="component" value="Unassembled WGS sequence"/>
</dbReference>
<proteinExistence type="predicted"/>
<gene>
    <name evidence="2" type="ORF">DI542_05560</name>
</gene>
<feature type="domain" description="Phage tail fibre protein N-terminal" evidence="1">
    <location>
        <begin position="1"/>
        <end position="147"/>
    </location>
</feature>
<dbReference type="EMBL" id="QFQJ01000020">
    <property type="protein sequence ID" value="PZQ92327.1"/>
    <property type="molecule type" value="Genomic_DNA"/>
</dbReference>
<reference evidence="2 3" key="1">
    <citation type="submission" date="2017-11" db="EMBL/GenBank/DDBJ databases">
        <title>Infants hospitalized years apart are colonized by the same room-sourced microbial strains.</title>
        <authorList>
            <person name="Brooks B."/>
            <person name="Olm M.R."/>
            <person name="Firek B.A."/>
            <person name="Baker R."/>
            <person name="Thomas B.C."/>
            <person name="Morowitz M.J."/>
            <person name="Banfield J.F."/>
        </authorList>
    </citation>
    <scope>NUCLEOTIDE SEQUENCE [LARGE SCALE GENOMIC DNA]</scope>
    <source>
        <strain evidence="2">S2_003_000_R3_20</strain>
    </source>
</reference>
<dbReference type="Pfam" id="PF12571">
    <property type="entry name" value="Phage_tail_fib"/>
    <property type="match status" value="1"/>
</dbReference>
<evidence type="ECO:0000313" key="2">
    <source>
        <dbReference type="EMBL" id="PZQ92327.1"/>
    </source>
</evidence>
<evidence type="ECO:0000313" key="3">
    <source>
        <dbReference type="Proteomes" id="UP000249282"/>
    </source>
</evidence>
<evidence type="ECO:0000259" key="1">
    <source>
        <dbReference type="Pfam" id="PF12571"/>
    </source>
</evidence>
<comment type="caution">
    <text evidence="2">The sequence shown here is derived from an EMBL/GenBank/DDBJ whole genome shotgun (WGS) entry which is preliminary data.</text>
</comment>